<reference evidence="6" key="1">
    <citation type="journal article" date="2015" name="Int. J. Syst. Evol. Microbiol.">
        <title>Rhizobium alvei sp. nov., isolated from a freshwater river.</title>
        <authorList>
            <person name="Sheu S.Y."/>
            <person name="Huang H.W."/>
            <person name="Young C.C."/>
            <person name="Chen W.M."/>
        </authorList>
    </citation>
    <scope>NUCLEOTIDE SEQUENCE</scope>
    <source>
        <strain evidence="6">TNR-22</strain>
    </source>
</reference>
<evidence type="ECO:0000256" key="2">
    <source>
        <dbReference type="ARBA" id="ARBA00022723"/>
    </source>
</evidence>
<dbReference type="Gene3D" id="3.90.1590.10">
    <property type="entry name" value="glutathione-dependent formaldehyde- activating enzyme (gfa)"/>
    <property type="match status" value="1"/>
</dbReference>
<evidence type="ECO:0000256" key="1">
    <source>
        <dbReference type="ARBA" id="ARBA00005495"/>
    </source>
</evidence>
<evidence type="ECO:0000256" key="4">
    <source>
        <dbReference type="ARBA" id="ARBA00023239"/>
    </source>
</evidence>
<dbReference type="RefSeq" id="WP_304375066.1">
    <property type="nucleotide sequence ID" value="NZ_JAUOZU010000003.1"/>
</dbReference>
<gene>
    <name evidence="6" type="ORF">Q4481_04355</name>
</gene>
<evidence type="ECO:0000259" key="5">
    <source>
        <dbReference type="PROSITE" id="PS51891"/>
    </source>
</evidence>
<dbReference type="Proteomes" id="UP001174932">
    <property type="component" value="Unassembled WGS sequence"/>
</dbReference>
<organism evidence="6 7">
    <name type="scientific">Rhizobium alvei</name>
    <dbReference type="NCBI Taxonomy" id="1132659"/>
    <lineage>
        <taxon>Bacteria</taxon>
        <taxon>Pseudomonadati</taxon>
        <taxon>Pseudomonadota</taxon>
        <taxon>Alphaproteobacteria</taxon>
        <taxon>Hyphomicrobiales</taxon>
        <taxon>Rhizobiaceae</taxon>
        <taxon>Rhizobium/Agrobacterium group</taxon>
        <taxon>Rhizobium</taxon>
    </lineage>
</organism>
<reference evidence="6" key="2">
    <citation type="submission" date="2023-07" db="EMBL/GenBank/DDBJ databases">
        <authorList>
            <person name="Shen H."/>
        </authorList>
    </citation>
    <scope>NUCLEOTIDE SEQUENCE</scope>
    <source>
        <strain evidence="6">TNR-22</strain>
    </source>
</reference>
<comment type="caution">
    <text evidence="6">The sequence shown here is derived from an EMBL/GenBank/DDBJ whole genome shotgun (WGS) entry which is preliminary data.</text>
</comment>
<protein>
    <submittedName>
        <fullName evidence="6">GFA family protein</fullName>
    </submittedName>
</protein>
<keyword evidence="3" id="KW-0862">Zinc</keyword>
<dbReference type="Pfam" id="PF04828">
    <property type="entry name" value="GFA"/>
    <property type="match status" value="1"/>
</dbReference>
<sequence>MSEHRGSCLCGAVRFVASGPLREVVFCHCSQCRKQTGLYYASTNSADADLTISGEDNIRWYRASDSARRGFCGTCGSALFWKYDGLDVTSIQAGSFDQPSGLVGGYHIFCADKGDFYEINDGLPQYAKGSPKIVTSDA</sequence>
<dbReference type="EMBL" id="JAUOZU010000003">
    <property type="protein sequence ID" value="MDO6963176.1"/>
    <property type="molecule type" value="Genomic_DNA"/>
</dbReference>
<dbReference type="InterPro" id="IPR011057">
    <property type="entry name" value="Mss4-like_sf"/>
</dbReference>
<proteinExistence type="inferred from homology"/>
<keyword evidence="2" id="KW-0479">Metal-binding</keyword>
<evidence type="ECO:0000256" key="3">
    <source>
        <dbReference type="ARBA" id="ARBA00022833"/>
    </source>
</evidence>
<name>A0ABT8YHR8_9HYPH</name>
<feature type="domain" description="CENP-V/GFA" evidence="5">
    <location>
        <begin position="4"/>
        <end position="127"/>
    </location>
</feature>
<keyword evidence="7" id="KW-1185">Reference proteome</keyword>
<keyword evidence="4" id="KW-0456">Lyase</keyword>
<dbReference type="InterPro" id="IPR006913">
    <property type="entry name" value="CENP-V/GFA"/>
</dbReference>
<accession>A0ABT8YHR8</accession>
<dbReference type="PANTHER" id="PTHR33337:SF40">
    <property type="entry name" value="CENP-V_GFA DOMAIN-CONTAINING PROTEIN-RELATED"/>
    <property type="match status" value="1"/>
</dbReference>
<dbReference type="PANTHER" id="PTHR33337">
    <property type="entry name" value="GFA DOMAIN-CONTAINING PROTEIN"/>
    <property type="match status" value="1"/>
</dbReference>
<evidence type="ECO:0000313" key="6">
    <source>
        <dbReference type="EMBL" id="MDO6963176.1"/>
    </source>
</evidence>
<comment type="similarity">
    <text evidence="1">Belongs to the Gfa family.</text>
</comment>
<evidence type="ECO:0000313" key="7">
    <source>
        <dbReference type="Proteomes" id="UP001174932"/>
    </source>
</evidence>
<dbReference type="SUPFAM" id="SSF51316">
    <property type="entry name" value="Mss4-like"/>
    <property type="match status" value="1"/>
</dbReference>
<dbReference type="PROSITE" id="PS51891">
    <property type="entry name" value="CENP_V_GFA"/>
    <property type="match status" value="1"/>
</dbReference>